<dbReference type="RefSeq" id="WP_191618414.1">
    <property type="nucleotide sequence ID" value="NZ_JACYFG010000040.1"/>
</dbReference>
<evidence type="ECO:0000256" key="20">
    <source>
        <dbReference type="ARBA" id="ARBA00079921"/>
    </source>
</evidence>
<dbReference type="EMBL" id="JACYFG010000040">
    <property type="protein sequence ID" value="MBD5781316.1"/>
    <property type="molecule type" value="Genomic_DNA"/>
</dbReference>
<dbReference type="GO" id="GO:0046872">
    <property type="term" value="F:metal ion binding"/>
    <property type="evidence" value="ECO:0007669"/>
    <property type="project" value="UniProtKB-KW"/>
</dbReference>
<dbReference type="InterPro" id="IPR013785">
    <property type="entry name" value="Aldolase_TIM"/>
</dbReference>
<dbReference type="GO" id="GO:0019676">
    <property type="term" value="P:ammonia assimilation cycle"/>
    <property type="evidence" value="ECO:0007669"/>
    <property type="project" value="TreeGrafter"/>
</dbReference>
<evidence type="ECO:0000256" key="13">
    <source>
        <dbReference type="ARBA" id="ARBA00023004"/>
    </source>
</evidence>
<dbReference type="FunFam" id="3.20.20.70:FF:000053">
    <property type="entry name" value="Glutamate synthase large subunit"/>
    <property type="match status" value="1"/>
</dbReference>
<comment type="catalytic activity">
    <reaction evidence="18">
        <text>2 L-glutamate + NADP(+) = L-glutamine + 2-oxoglutarate + NADPH + H(+)</text>
        <dbReference type="Rhea" id="RHEA:15501"/>
        <dbReference type="ChEBI" id="CHEBI:15378"/>
        <dbReference type="ChEBI" id="CHEBI:16810"/>
        <dbReference type="ChEBI" id="CHEBI:29985"/>
        <dbReference type="ChEBI" id="CHEBI:57783"/>
        <dbReference type="ChEBI" id="CHEBI:58349"/>
        <dbReference type="ChEBI" id="CHEBI:58359"/>
        <dbReference type="EC" id="1.4.1.13"/>
    </reaction>
</comment>
<dbReference type="InterPro" id="IPR002932">
    <property type="entry name" value="Glu_synthdom"/>
</dbReference>
<dbReference type="GO" id="GO:0004355">
    <property type="term" value="F:glutamate synthase (NADPH) activity"/>
    <property type="evidence" value="ECO:0007669"/>
    <property type="project" value="UniProtKB-EC"/>
</dbReference>
<keyword evidence="7" id="KW-0285">Flavoprotein</keyword>
<evidence type="ECO:0000256" key="5">
    <source>
        <dbReference type="ARBA" id="ARBA00012079"/>
    </source>
</evidence>
<dbReference type="CDD" id="cd00713">
    <property type="entry name" value="GltS"/>
    <property type="match status" value="1"/>
</dbReference>
<evidence type="ECO:0000259" key="21">
    <source>
        <dbReference type="PROSITE" id="PS51278"/>
    </source>
</evidence>
<evidence type="ECO:0000256" key="3">
    <source>
        <dbReference type="ARBA" id="ARBA00001974"/>
    </source>
</evidence>
<accession>A0A927FBI5</accession>
<feature type="domain" description="Glutamine amidotransferase type-2" evidence="21">
    <location>
        <begin position="21"/>
        <end position="420"/>
    </location>
</feature>
<dbReference type="InterPro" id="IPR050711">
    <property type="entry name" value="ET-N_metabolism_enzyme"/>
</dbReference>
<dbReference type="Pfam" id="PF01493">
    <property type="entry name" value="GXGXG"/>
    <property type="match status" value="1"/>
</dbReference>
<dbReference type="CDD" id="cd00982">
    <property type="entry name" value="gltB_C"/>
    <property type="match status" value="1"/>
</dbReference>
<evidence type="ECO:0000256" key="7">
    <source>
        <dbReference type="ARBA" id="ARBA00022630"/>
    </source>
</evidence>
<dbReference type="CDD" id="cd02808">
    <property type="entry name" value="GltS_FMN"/>
    <property type="match status" value="1"/>
</dbReference>
<dbReference type="Pfam" id="PF00310">
    <property type="entry name" value="GATase_2"/>
    <property type="match status" value="1"/>
</dbReference>
<evidence type="ECO:0000256" key="4">
    <source>
        <dbReference type="ARBA" id="ARBA00009716"/>
    </source>
</evidence>
<keyword evidence="10" id="KW-0274">FAD</keyword>
<sequence>MIDNQEEKKGLYCPELERDSCGIGFVANLKGRKSHDVIENALVMLTNMEHRGGTGYDVCCGDGAGLLIQVPHAFLKEDLAKRDISLPQAGDYGVGMIFFPKDEAKREECRELLNRNLETLGLEVICYREVPRDNSGLGQASLDTEPNVEQVFVAKPEDLDAEGFERKLYVARNYSIHLARETVSGIGDDFYIISMSARTITYKGQLTTAQVREYYLDLQNEKVVSALAMFHSRFSTNTFPAWRLAQPFRFLSHNGEINTVRGNINWMRAREVLLETSNFTKEELKMLHPICDSHMSDSANLDMVIELLVLSGRPLAHVMMMAIPEAWQKQEDMDPIKRAFYEYHSCIMEPWDGPASISFTDGNVIGATLDRNGLRPSRFLVTDDDMLVMGSETGSLKVDQSKVVRKGRLQPGKIFIADLAQGRIISDEEVKQDISSRQPYGEWLKDHKITLEELPEAEITVTPKSKYKLQNRQKAFGYTEEDLNLILAGMVGTAKEPLGSMGADNPLAVLSDKPQHLSNYFKQLFAQVTNPPIDPIREEMVMSLQSYIGGSVNLLSETPRHCHKIEIRQPVLSSEDLLKIKYIDHDHFQARAIDCTFPANGKEGALEHALERICRDAADAAIEGYQIIILSHRSIDSDHAPVPSLLATGAVHHHLIRKGLRADAEIVVEAGDVWETHHVATLVGYGAAAVNPYLALETLAALRDEGVVDATFDDETLYKRYCKAVNSGLLKIFSKMGISTLQSYQGAQIFEALGINKKVIDKYFAGTVSRIEGIGMDQIAAEALAKHRAGFPKDNDIFDEDELESGGSYAWRKDGERHLFNPTTIRLLQQATATNNVDVFREYARNIDDQSKEAYTLRGLMKFKSDRRSIPLDEVEPAEKIFKRFATGAMSFGSISWEAHTTLAIAMNRLGGKSNSGEGGEDPIRFTPEANGDSMRSAIKQVASGRFGVNSYYLTNADELQIKMAQGAKPGEGGQLPGHKVDAWIGKTRGSTPGVGLISPPPHHDIYSIEDLAQLIYDLKNANRDARINVKLVSEAGVGTIAAGVCKGYADVVLIAGYDGGTGASPLSSIKHAGLPWELGLAETHQTLVRNRLRSRIVVQTDGQLKTPRDLAIATLLGAEEWGSATAALIVEGCIMMRKCHLNTCPVGVATQNRELRSRYRGKVEHVVNFFTMMAEGLREIMAELGFRTVDEMVGQSQCLEFREDVDHWKYKNVDLSPILFKQEAYEGDSLYQTIEQKHLIHDIIDRKLIKDAAASLADCEPVKLSYEIVNTDRSVGAMLSNEISKIYKGDGLPEGTIDVKFHGSAGQSFGVFTAKGVRFELEGDSNDYFGKGLSGGTLVVYPDKAAPFKARENVIIGNVAFFGGTDGQAFIRGMAGERFCVRNSGVTAVVEGVGDHGCEYMTGGRAVILGETGRNFAAGMSGGVAYVLDRDGSFPAKCNMEMVRLGSVEKEEHKAELKGLVERHLKETDSDVARELLEDWDASLAKFVLVMPTDYERMLELMDKARATNKFDNEYDVAVEAFDMHLASMA</sequence>
<dbReference type="GO" id="GO:0006537">
    <property type="term" value="P:glutamate biosynthetic process"/>
    <property type="evidence" value="ECO:0007669"/>
    <property type="project" value="UniProtKB-KW"/>
</dbReference>
<comment type="similarity">
    <text evidence="4">Belongs to the glutamate synthase family.</text>
</comment>
<dbReference type="InterPro" id="IPR036485">
    <property type="entry name" value="Glu_synth_asu_C_sf"/>
</dbReference>
<comment type="cofactor">
    <cofactor evidence="1">
        <name>FMN</name>
        <dbReference type="ChEBI" id="CHEBI:58210"/>
    </cofactor>
</comment>
<evidence type="ECO:0000256" key="19">
    <source>
        <dbReference type="ARBA" id="ARBA00072108"/>
    </source>
</evidence>
<dbReference type="SUPFAM" id="SSF56235">
    <property type="entry name" value="N-terminal nucleophile aminohydrolases (Ntn hydrolases)"/>
    <property type="match status" value="1"/>
</dbReference>
<keyword evidence="23" id="KW-1185">Reference proteome</keyword>
<evidence type="ECO:0000256" key="17">
    <source>
        <dbReference type="ARBA" id="ARBA00037898"/>
    </source>
</evidence>
<dbReference type="InterPro" id="IPR029055">
    <property type="entry name" value="Ntn_hydrolases_N"/>
</dbReference>
<keyword evidence="11" id="KW-0315">Glutamine amidotransferase</keyword>
<dbReference type="FunFam" id="3.20.20.70:FF:000031">
    <property type="entry name" value="Glutamate synthase 1 [NADH]"/>
    <property type="match status" value="1"/>
</dbReference>
<dbReference type="FunFam" id="2.160.20.60:FF:000001">
    <property type="entry name" value="Glutamate synthase, large subunit"/>
    <property type="match status" value="1"/>
</dbReference>
<dbReference type="Gene3D" id="3.20.20.70">
    <property type="entry name" value="Aldolase class I"/>
    <property type="match status" value="2"/>
</dbReference>
<keyword evidence="13" id="KW-0408">Iron</keyword>
<evidence type="ECO:0000256" key="11">
    <source>
        <dbReference type="ARBA" id="ARBA00022962"/>
    </source>
</evidence>
<dbReference type="Pfam" id="PF04898">
    <property type="entry name" value="Glu_syn_central"/>
    <property type="match status" value="1"/>
</dbReference>
<keyword evidence="15" id="KW-0314">Glutamate biosynthesis</keyword>
<dbReference type="SUPFAM" id="SSF69336">
    <property type="entry name" value="Alpha subunit of glutamate synthase, C-terminal domain"/>
    <property type="match status" value="1"/>
</dbReference>
<dbReference type="GO" id="GO:0051538">
    <property type="term" value="F:3 iron, 4 sulfur cluster binding"/>
    <property type="evidence" value="ECO:0007669"/>
    <property type="project" value="UniProtKB-KW"/>
</dbReference>
<dbReference type="Pfam" id="PF01645">
    <property type="entry name" value="Glu_synthase"/>
    <property type="match status" value="1"/>
</dbReference>
<dbReference type="InterPro" id="IPR006982">
    <property type="entry name" value="Glu_synth_centr_N"/>
</dbReference>
<gene>
    <name evidence="22" type="primary">gltB</name>
    <name evidence="22" type="ORF">IEN85_17580</name>
</gene>
<comment type="pathway">
    <text evidence="17">Amino-acid biosynthesis; L-glutamate biosynthesis via GLT pathway; L-glutamate from 2-oxoglutarate and L-glutamine (NADP(+) route): step 1/1.</text>
</comment>
<proteinExistence type="inferred from homology"/>
<keyword evidence="8" id="KW-0288">FMN</keyword>
<reference evidence="22" key="1">
    <citation type="submission" date="2020-09" db="EMBL/GenBank/DDBJ databases">
        <title>Pelagicoccus enzymogenes sp. nov. with an EPS production, isolated from marine sediment.</title>
        <authorList>
            <person name="Feng X."/>
        </authorList>
    </citation>
    <scope>NUCLEOTIDE SEQUENCE</scope>
    <source>
        <strain evidence="22">NFK12</strain>
    </source>
</reference>
<evidence type="ECO:0000256" key="16">
    <source>
        <dbReference type="ARBA" id="ARBA00023291"/>
    </source>
</evidence>
<keyword evidence="9" id="KW-0479">Metal-binding</keyword>
<comment type="cofactor">
    <cofactor evidence="3">
        <name>FAD</name>
        <dbReference type="ChEBI" id="CHEBI:57692"/>
    </cofactor>
</comment>
<dbReference type="EC" id="1.4.1.13" evidence="5"/>
<keyword evidence="16" id="KW-0003">3Fe-4S</keyword>
<name>A0A927FBI5_9BACT</name>
<dbReference type="InterPro" id="IPR002489">
    <property type="entry name" value="Glu_synth_asu_C"/>
</dbReference>
<evidence type="ECO:0000313" key="23">
    <source>
        <dbReference type="Proteomes" id="UP000622317"/>
    </source>
</evidence>
<evidence type="ECO:0000256" key="10">
    <source>
        <dbReference type="ARBA" id="ARBA00022827"/>
    </source>
</evidence>
<dbReference type="FunFam" id="3.60.20.10:FF:000001">
    <property type="entry name" value="Glutamate synthase, large subunit"/>
    <property type="match status" value="1"/>
</dbReference>
<evidence type="ECO:0000256" key="12">
    <source>
        <dbReference type="ARBA" id="ARBA00023002"/>
    </source>
</evidence>
<evidence type="ECO:0000313" key="22">
    <source>
        <dbReference type="EMBL" id="MBD5781316.1"/>
    </source>
</evidence>
<evidence type="ECO:0000256" key="1">
    <source>
        <dbReference type="ARBA" id="ARBA00001917"/>
    </source>
</evidence>
<dbReference type="NCBIfam" id="NF008730">
    <property type="entry name" value="PRK11750.1"/>
    <property type="match status" value="1"/>
</dbReference>
<protein>
    <recommendedName>
        <fullName evidence="19">Glutamate synthase [NADPH] large chain</fullName>
        <ecNumber evidence="5">1.4.1.13</ecNumber>
    </recommendedName>
    <alternativeName>
        <fullName evidence="20">Glutamate synthase subunit alpha</fullName>
    </alternativeName>
</protein>
<evidence type="ECO:0000256" key="2">
    <source>
        <dbReference type="ARBA" id="ARBA00001927"/>
    </source>
</evidence>
<evidence type="ECO:0000256" key="14">
    <source>
        <dbReference type="ARBA" id="ARBA00023014"/>
    </source>
</evidence>
<dbReference type="PANTHER" id="PTHR11938">
    <property type="entry name" value="FAD NADPH DEHYDROGENASE/OXIDOREDUCTASE"/>
    <property type="match status" value="1"/>
</dbReference>
<dbReference type="Proteomes" id="UP000622317">
    <property type="component" value="Unassembled WGS sequence"/>
</dbReference>
<keyword evidence="6" id="KW-0028">Amino-acid biosynthesis</keyword>
<dbReference type="SUPFAM" id="SSF51395">
    <property type="entry name" value="FMN-linked oxidoreductases"/>
    <property type="match status" value="1"/>
</dbReference>
<evidence type="ECO:0000256" key="9">
    <source>
        <dbReference type="ARBA" id="ARBA00022723"/>
    </source>
</evidence>
<organism evidence="22 23">
    <name type="scientific">Pelagicoccus enzymogenes</name>
    <dbReference type="NCBI Taxonomy" id="2773457"/>
    <lineage>
        <taxon>Bacteria</taxon>
        <taxon>Pseudomonadati</taxon>
        <taxon>Verrucomicrobiota</taxon>
        <taxon>Opitutia</taxon>
        <taxon>Puniceicoccales</taxon>
        <taxon>Pelagicoccaceae</taxon>
        <taxon>Pelagicoccus</taxon>
    </lineage>
</organism>
<evidence type="ECO:0000256" key="8">
    <source>
        <dbReference type="ARBA" id="ARBA00022643"/>
    </source>
</evidence>
<keyword evidence="12 22" id="KW-0560">Oxidoreductase</keyword>
<evidence type="ECO:0000256" key="15">
    <source>
        <dbReference type="ARBA" id="ARBA00023164"/>
    </source>
</evidence>
<dbReference type="Gene3D" id="3.60.20.10">
    <property type="entry name" value="Glutamine Phosphoribosylpyrophosphate, subunit 1, domain 1"/>
    <property type="match status" value="1"/>
</dbReference>
<comment type="caution">
    <text evidence="22">The sequence shown here is derived from an EMBL/GenBank/DDBJ whole genome shotgun (WGS) entry which is preliminary data.</text>
</comment>
<evidence type="ECO:0000256" key="18">
    <source>
        <dbReference type="ARBA" id="ARBA00048151"/>
    </source>
</evidence>
<keyword evidence="14" id="KW-0411">Iron-sulfur</keyword>
<evidence type="ECO:0000256" key="6">
    <source>
        <dbReference type="ARBA" id="ARBA00022605"/>
    </source>
</evidence>
<comment type="cofactor">
    <cofactor evidence="2">
        <name>[3Fe-4S] cluster</name>
        <dbReference type="ChEBI" id="CHEBI:21137"/>
    </cofactor>
</comment>
<dbReference type="PROSITE" id="PS51278">
    <property type="entry name" value="GATASE_TYPE_2"/>
    <property type="match status" value="1"/>
</dbReference>
<dbReference type="InterPro" id="IPR017932">
    <property type="entry name" value="GATase_2_dom"/>
</dbReference>
<dbReference type="PANTHER" id="PTHR11938:SF133">
    <property type="entry name" value="GLUTAMATE SYNTHASE (NADH)"/>
    <property type="match status" value="1"/>
</dbReference>
<dbReference type="Gene3D" id="2.160.20.60">
    <property type="entry name" value="Glutamate synthase, alpha subunit, C-terminal domain"/>
    <property type="match status" value="1"/>
</dbReference>